<name>A0ABT4PJB7_9BACT</name>
<dbReference type="InterPro" id="IPR050738">
    <property type="entry name" value="Sulfatase"/>
</dbReference>
<dbReference type="PROSITE" id="PS51257">
    <property type="entry name" value="PROKAR_LIPOPROTEIN"/>
    <property type="match status" value="1"/>
</dbReference>
<evidence type="ECO:0000313" key="9">
    <source>
        <dbReference type="Proteomes" id="UP001141933"/>
    </source>
</evidence>
<dbReference type="PANTHER" id="PTHR42693:SF42">
    <property type="entry name" value="ARYLSULFATASE G"/>
    <property type="match status" value="1"/>
</dbReference>
<reference evidence="8" key="1">
    <citation type="submission" date="2022-12" db="EMBL/GenBank/DDBJ databases">
        <title>Phocaeicola acetigenes sp. nov., isolated feces from a healthy human.</title>
        <authorList>
            <person name="Do H."/>
            <person name="Ha Y.B."/>
            <person name="Kim J.-S."/>
            <person name="Suh M.K."/>
            <person name="Kim H.S."/>
            <person name="Lee J.-S."/>
        </authorList>
    </citation>
    <scope>NUCLEOTIDE SEQUENCE</scope>
    <source>
        <strain evidence="8">KGMB11183</strain>
    </source>
</reference>
<dbReference type="EMBL" id="JAPZVM010000009">
    <property type="protein sequence ID" value="MCZ8373147.1"/>
    <property type="molecule type" value="Genomic_DNA"/>
</dbReference>
<organism evidence="8 9">
    <name type="scientific">Phocaeicola acetigenes</name>
    <dbReference type="NCBI Taxonomy" id="3016083"/>
    <lineage>
        <taxon>Bacteria</taxon>
        <taxon>Pseudomonadati</taxon>
        <taxon>Bacteroidota</taxon>
        <taxon>Bacteroidia</taxon>
        <taxon>Bacteroidales</taxon>
        <taxon>Bacteroidaceae</taxon>
        <taxon>Phocaeicola</taxon>
    </lineage>
</organism>
<dbReference type="RefSeq" id="WP_269878457.1">
    <property type="nucleotide sequence ID" value="NZ_JAPZVM010000009.1"/>
</dbReference>
<evidence type="ECO:0000259" key="7">
    <source>
        <dbReference type="Pfam" id="PF00884"/>
    </source>
</evidence>
<comment type="cofactor">
    <cofactor evidence="1">
        <name>Ca(2+)</name>
        <dbReference type="ChEBI" id="CHEBI:29108"/>
    </cofactor>
</comment>
<evidence type="ECO:0000256" key="4">
    <source>
        <dbReference type="ARBA" id="ARBA00022729"/>
    </source>
</evidence>
<evidence type="ECO:0000256" key="2">
    <source>
        <dbReference type="ARBA" id="ARBA00008779"/>
    </source>
</evidence>
<dbReference type="Pfam" id="PF00884">
    <property type="entry name" value="Sulfatase"/>
    <property type="match status" value="1"/>
</dbReference>
<keyword evidence="3" id="KW-0479">Metal-binding</keyword>
<comment type="caution">
    <text evidence="8">The sequence shown here is derived from an EMBL/GenBank/DDBJ whole genome shotgun (WGS) entry which is preliminary data.</text>
</comment>
<gene>
    <name evidence="8" type="ORF">O6P32_10575</name>
</gene>
<proteinExistence type="inferred from homology"/>
<evidence type="ECO:0000256" key="5">
    <source>
        <dbReference type="ARBA" id="ARBA00022801"/>
    </source>
</evidence>
<keyword evidence="9" id="KW-1185">Reference proteome</keyword>
<sequence>MKMKSLLSVSLALTALTSCQEQKSDKPNILFILVDDMQSDAIAALGNKDVYTPNIDKLVHEGVNFTRTYTNGALCGALSMPSRAMLMTGRGVFEVQSDGMKIPENQITLPEQLQKNGYRTFATGKWHADKASFGRSFSEGENIFFGGMHPYEMNGHCEPRLHHYDPEGKFDEEPFVGKEFSSKMFADAAVDFLNSTSDNKQPFMAYVAFTSPHDPRISLPDYGKKYLDGDVSVPDNFLPEHPFDNGELQIRDEMVLPAPRTPEQLKHELALYYGMVSEVDVQIGRVLEALDESGNRENTIIVFASDNGLAMGQNGLIGKQSLYDHSVGVPMLIIDPRKPQQGRKTDALCYLYDLYPTLCELVGVEIPSSVTGRSLKPVLDDSTAQHREDLFFIYSNQQRALLKENYKYIIYNVEGKITEQLFDLKNDPGELVNLAETEKEKAQAYKALLNQRMQENHDFCNLDNPLWWKDAHKLTWEECQTLYLFDK</sequence>
<accession>A0ABT4PJB7</accession>
<keyword evidence="4" id="KW-0732">Signal</keyword>
<dbReference type="CDD" id="cd16155">
    <property type="entry name" value="sulfatase_like"/>
    <property type="match status" value="1"/>
</dbReference>
<dbReference type="PANTHER" id="PTHR42693">
    <property type="entry name" value="ARYLSULFATASE FAMILY MEMBER"/>
    <property type="match status" value="1"/>
</dbReference>
<dbReference type="InterPro" id="IPR000917">
    <property type="entry name" value="Sulfatase_N"/>
</dbReference>
<keyword evidence="6" id="KW-0106">Calcium</keyword>
<keyword evidence="5" id="KW-0378">Hydrolase</keyword>
<evidence type="ECO:0000256" key="3">
    <source>
        <dbReference type="ARBA" id="ARBA00022723"/>
    </source>
</evidence>
<evidence type="ECO:0000256" key="6">
    <source>
        <dbReference type="ARBA" id="ARBA00022837"/>
    </source>
</evidence>
<dbReference type="Gene3D" id="3.40.720.10">
    <property type="entry name" value="Alkaline Phosphatase, subunit A"/>
    <property type="match status" value="1"/>
</dbReference>
<dbReference type="Proteomes" id="UP001141933">
    <property type="component" value="Unassembled WGS sequence"/>
</dbReference>
<dbReference type="SUPFAM" id="SSF53649">
    <property type="entry name" value="Alkaline phosphatase-like"/>
    <property type="match status" value="1"/>
</dbReference>
<comment type="similarity">
    <text evidence="2">Belongs to the sulfatase family.</text>
</comment>
<evidence type="ECO:0000313" key="8">
    <source>
        <dbReference type="EMBL" id="MCZ8373147.1"/>
    </source>
</evidence>
<protein>
    <submittedName>
        <fullName evidence="8">Sulfatase-like hydrolase/transferase</fullName>
    </submittedName>
</protein>
<feature type="domain" description="Sulfatase N-terminal" evidence="7">
    <location>
        <begin position="27"/>
        <end position="364"/>
    </location>
</feature>
<dbReference type="InterPro" id="IPR017850">
    <property type="entry name" value="Alkaline_phosphatase_core_sf"/>
</dbReference>
<evidence type="ECO:0000256" key="1">
    <source>
        <dbReference type="ARBA" id="ARBA00001913"/>
    </source>
</evidence>